<dbReference type="InterPro" id="IPR033403">
    <property type="entry name" value="DUF5110"/>
</dbReference>
<dbReference type="SUPFAM" id="SSF51445">
    <property type="entry name" value="(Trans)glycosidases"/>
    <property type="match status" value="1"/>
</dbReference>
<accession>A0ABQ3I9M0</accession>
<dbReference type="Gene3D" id="3.20.20.80">
    <property type="entry name" value="Glycosidases"/>
    <property type="match status" value="1"/>
</dbReference>
<evidence type="ECO:0000259" key="7">
    <source>
        <dbReference type="Pfam" id="PF17137"/>
    </source>
</evidence>
<dbReference type="EMBL" id="BNAG01000005">
    <property type="protein sequence ID" value="GHE74613.1"/>
    <property type="molecule type" value="Genomic_DNA"/>
</dbReference>
<comment type="similarity">
    <text evidence="1 4">Belongs to the glycosyl hydrolase 31 family.</text>
</comment>
<dbReference type="SUPFAM" id="SSF51011">
    <property type="entry name" value="Glycosyl hydrolase domain"/>
    <property type="match status" value="1"/>
</dbReference>
<dbReference type="Pfam" id="PF13802">
    <property type="entry name" value="Gal_mutarotas_2"/>
    <property type="match status" value="1"/>
</dbReference>
<dbReference type="InterPro" id="IPR000322">
    <property type="entry name" value="Glyco_hydro_31_TIM"/>
</dbReference>
<dbReference type="Pfam" id="PF21365">
    <property type="entry name" value="Glyco_hydro_31_3rd"/>
    <property type="match status" value="1"/>
</dbReference>
<evidence type="ECO:0000259" key="6">
    <source>
        <dbReference type="Pfam" id="PF13802"/>
    </source>
</evidence>
<dbReference type="Gene3D" id="2.60.40.1180">
    <property type="entry name" value="Golgi alpha-mannosidase II"/>
    <property type="match status" value="2"/>
</dbReference>
<dbReference type="InterPro" id="IPR011013">
    <property type="entry name" value="Gal_mutarotase_sf_dom"/>
</dbReference>
<dbReference type="Proteomes" id="UP000658258">
    <property type="component" value="Unassembled WGS sequence"/>
</dbReference>
<dbReference type="InterPro" id="IPR048395">
    <property type="entry name" value="Glyco_hydro_31_C"/>
</dbReference>
<dbReference type="RefSeq" id="WP_189631519.1">
    <property type="nucleotide sequence ID" value="NZ_BNAG01000005.1"/>
</dbReference>
<evidence type="ECO:0000259" key="5">
    <source>
        <dbReference type="Pfam" id="PF01055"/>
    </source>
</evidence>
<evidence type="ECO:0000256" key="3">
    <source>
        <dbReference type="ARBA" id="ARBA00023295"/>
    </source>
</evidence>
<proteinExistence type="inferred from homology"/>
<evidence type="ECO:0000313" key="9">
    <source>
        <dbReference type="EMBL" id="GHE74613.1"/>
    </source>
</evidence>
<dbReference type="PROSITE" id="PS00129">
    <property type="entry name" value="GLYCOSYL_HYDROL_F31_1"/>
    <property type="match status" value="1"/>
</dbReference>
<dbReference type="InterPro" id="IPR030458">
    <property type="entry name" value="Glyco_hydro_31_AS"/>
</dbReference>
<evidence type="ECO:0000256" key="4">
    <source>
        <dbReference type="RuleBase" id="RU361185"/>
    </source>
</evidence>
<organism evidence="9 10">
    <name type="scientific">Roseivirga thermotolerans</name>
    <dbReference type="NCBI Taxonomy" id="1758176"/>
    <lineage>
        <taxon>Bacteria</taxon>
        <taxon>Pseudomonadati</taxon>
        <taxon>Bacteroidota</taxon>
        <taxon>Cytophagia</taxon>
        <taxon>Cytophagales</taxon>
        <taxon>Roseivirgaceae</taxon>
        <taxon>Roseivirga</taxon>
    </lineage>
</organism>
<dbReference type="Pfam" id="PF17137">
    <property type="entry name" value="DUF5110"/>
    <property type="match status" value="1"/>
</dbReference>
<gene>
    <name evidence="9" type="ORF">GCM10011340_34150</name>
</gene>
<dbReference type="InterPro" id="IPR025887">
    <property type="entry name" value="Glyco_hydro_31_N_dom"/>
</dbReference>
<reference evidence="10" key="1">
    <citation type="journal article" date="2019" name="Int. J. Syst. Evol. Microbiol.">
        <title>The Global Catalogue of Microorganisms (GCM) 10K type strain sequencing project: providing services to taxonomists for standard genome sequencing and annotation.</title>
        <authorList>
            <consortium name="The Broad Institute Genomics Platform"/>
            <consortium name="The Broad Institute Genome Sequencing Center for Infectious Disease"/>
            <person name="Wu L."/>
            <person name="Ma J."/>
        </authorList>
    </citation>
    <scope>NUCLEOTIDE SEQUENCE [LARGE SCALE GENOMIC DNA]</scope>
    <source>
        <strain evidence="10">CGMCC 1.15111</strain>
    </source>
</reference>
<name>A0ABQ3I9M0_9BACT</name>
<dbReference type="InterPro" id="IPR013780">
    <property type="entry name" value="Glyco_hydro_b"/>
</dbReference>
<evidence type="ECO:0000313" key="10">
    <source>
        <dbReference type="Proteomes" id="UP000658258"/>
    </source>
</evidence>
<protein>
    <submittedName>
        <fullName evidence="9">Alpha-glucosidase</fullName>
    </submittedName>
</protein>
<keyword evidence="3 4" id="KW-0326">Glycosidase</keyword>
<feature type="domain" description="Glycoside hydrolase family 31 TIM barrel" evidence="5">
    <location>
        <begin position="238"/>
        <end position="561"/>
    </location>
</feature>
<evidence type="ECO:0000259" key="8">
    <source>
        <dbReference type="Pfam" id="PF21365"/>
    </source>
</evidence>
<keyword evidence="10" id="KW-1185">Reference proteome</keyword>
<dbReference type="Pfam" id="PF01055">
    <property type="entry name" value="Glyco_hydro_31_2nd"/>
    <property type="match status" value="1"/>
</dbReference>
<evidence type="ECO:0000256" key="2">
    <source>
        <dbReference type="ARBA" id="ARBA00022801"/>
    </source>
</evidence>
<comment type="caution">
    <text evidence="9">The sequence shown here is derived from an EMBL/GenBank/DDBJ whole genome shotgun (WGS) entry which is preliminary data.</text>
</comment>
<dbReference type="SUPFAM" id="SSF74650">
    <property type="entry name" value="Galactose mutarotase-like"/>
    <property type="match status" value="1"/>
</dbReference>
<feature type="domain" description="Glycoside hydrolase family 31 N-terminal" evidence="6">
    <location>
        <begin position="30"/>
        <end position="193"/>
    </location>
</feature>
<dbReference type="Gene3D" id="2.60.40.1760">
    <property type="entry name" value="glycosyl hydrolase (family 31)"/>
    <property type="match status" value="1"/>
</dbReference>
<keyword evidence="2 4" id="KW-0378">Hydrolase</keyword>
<dbReference type="CDD" id="cd06604">
    <property type="entry name" value="GH31_glucosidase_II_MalA"/>
    <property type="match status" value="1"/>
</dbReference>
<feature type="domain" description="DUF5110" evidence="7">
    <location>
        <begin position="673"/>
        <end position="739"/>
    </location>
</feature>
<dbReference type="PANTHER" id="PTHR22762:SF120">
    <property type="entry name" value="HETEROGLYCAN GLUCOSIDASE 1"/>
    <property type="match status" value="1"/>
</dbReference>
<dbReference type="PANTHER" id="PTHR22762">
    <property type="entry name" value="ALPHA-GLUCOSIDASE"/>
    <property type="match status" value="1"/>
</dbReference>
<sequence length="801" mass="91712">MNLRNESIGTIQHFSWQENGLSGLAGNKQFSIKFYTSKICRIQASKHEAFDENPFSVVLPPQKVSIDAKETDQSLTLKTADIQLEIKRSPLRLCFKNNHGQILNEDDPAFGISWLGHEVTNYKTLSPNEVFLGLGEKGGGLNRRGSSFVNWNSDAFAFGNDTDPLYLSAPFYIGIREGQPYGIFFDNTHKTHFNFGASNNNRFSYFGAEAGDLNYYFIQGDTVLEVIQEYARLTGTSQLPPKWSLGFQQCRYSYYPDHEVYTVADTFRKKRIPADVIYLDIHYMEDYKAFTFDKNRFPDPKGLIEKLEAQGFKVVVILDPGIATQPGYGTYDRGVEKDIFVKYPDGSRFEASVWPGNSHFTDFTAKEGRDWWADELKFYTDKGLEGFWNDMNEPACWGQDIPNLIEFDYEGQTASHKKTRNIYGFQMVRATFEGAKKQLNNKRPFTLTRAGFAGVQRYSAVWTGDNVAGDEDMLLGVRLVNSLGMTGIPVSGYDVGGFVGESAPALFARWLAVATFAPFFRVHSMVNVRDSEPWAYGEEVEEISRNYINLRYQLMPYLYSLFFEAHHKGNPINRSLAVDYYNDQNIYQGNAQNEFTLGQWLLVCPTTTTQEYAKIYLPQGKWYNFFTDELHEGGCHMLVETQMEDLPVFAKEGAIIPLQNVVQTTQEKTDGILKLHLYFGEVETHQTYYEDDGSTYNFEQGQYCKREIYFNGKMSTLQVAKQEGSYTSEFHSLKIHLHGFEANSFEINGESVTFHVEDLQLLAPITEFDPLPQRPKRDYWSKGVKTLEIPFTQEEINLNWK</sequence>
<dbReference type="InterPro" id="IPR017853">
    <property type="entry name" value="GH"/>
</dbReference>
<evidence type="ECO:0000256" key="1">
    <source>
        <dbReference type="ARBA" id="ARBA00007806"/>
    </source>
</evidence>
<dbReference type="CDD" id="cd14752">
    <property type="entry name" value="GH31_N"/>
    <property type="match status" value="1"/>
</dbReference>
<feature type="domain" description="Glycosyl hydrolase family 31 C-terminal" evidence="8">
    <location>
        <begin position="569"/>
        <end position="656"/>
    </location>
</feature>